<sequence>MWGQRIASILKGLIGGGFVGLFVGLVVSYLTTGYVVQRSDYIHPVLFEMAESRFRLVLILSFCAIFAVVGPFIITVSFGPWLRHAVYGLLGGVALVVGTALVGALVEGEQPFINLKGAERTWIDEARGYGLPAAFIFGPIVGILIGRYWKSGGRGKSAAEIKSV</sequence>
<feature type="transmembrane region" description="Helical" evidence="1">
    <location>
        <begin position="56"/>
        <end position="78"/>
    </location>
</feature>
<organism evidence="2 3">
    <name type="scientific">Gimesia panareensis</name>
    <dbReference type="NCBI Taxonomy" id="2527978"/>
    <lineage>
        <taxon>Bacteria</taxon>
        <taxon>Pseudomonadati</taxon>
        <taxon>Planctomycetota</taxon>
        <taxon>Planctomycetia</taxon>
        <taxon>Planctomycetales</taxon>
        <taxon>Planctomycetaceae</taxon>
        <taxon>Gimesia</taxon>
    </lineage>
</organism>
<proteinExistence type="predicted"/>
<keyword evidence="1" id="KW-1133">Transmembrane helix</keyword>
<name>A0A518FIT5_9PLAN</name>
<evidence type="ECO:0000313" key="3">
    <source>
        <dbReference type="Proteomes" id="UP000320839"/>
    </source>
</evidence>
<feature type="transmembrane region" description="Helical" evidence="1">
    <location>
        <begin position="85"/>
        <end position="106"/>
    </location>
</feature>
<keyword evidence="1" id="KW-0812">Transmembrane</keyword>
<feature type="transmembrane region" description="Helical" evidence="1">
    <location>
        <begin position="126"/>
        <end position="146"/>
    </location>
</feature>
<protein>
    <submittedName>
        <fullName evidence="2">Uncharacterized protein</fullName>
    </submittedName>
</protein>
<dbReference type="EMBL" id="CP036317">
    <property type="protein sequence ID" value="QDV16258.1"/>
    <property type="molecule type" value="Genomic_DNA"/>
</dbReference>
<gene>
    <name evidence="2" type="ORF">Pan153_08850</name>
</gene>
<keyword evidence="1" id="KW-0472">Membrane</keyword>
<accession>A0A518FIT5</accession>
<feature type="transmembrane region" description="Helical" evidence="1">
    <location>
        <begin position="12"/>
        <end position="36"/>
    </location>
</feature>
<dbReference type="Proteomes" id="UP000320839">
    <property type="component" value="Chromosome"/>
</dbReference>
<reference evidence="2 3" key="1">
    <citation type="submission" date="2019-02" db="EMBL/GenBank/DDBJ databases">
        <title>Deep-cultivation of Planctomycetes and their phenomic and genomic characterization uncovers novel biology.</title>
        <authorList>
            <person name="Wiegand S."/>
            <person name="Jogler M."/>
            <person name="Boedeker C."/>
            <person name="Pinto D."/>
            <person name="Vollmers J."/>
            <person name="Rivas-Marin E."/>
            <person name="Kohn T."/>
            <person name="Peeters S.H."/>
            <person name="Heuer A."/>
            <person name="Rast P."/>
            <person name="Oberbeckmann S."/>
            <person name="Bunk B."/>
            <person name="Jeske O."/>
            <person name="Meyerdierks A."/>
            <person name="Storesund J.E."/>
            <person name="Kallscheuer N."/>
            <person name="Luecker S."/>
            <person name="Lage O.M."/>
            <person name="Pohl T."/>
            <person name="Merkel B.J."/>
            <person name="Hornburger P."/>
            <person name="Mueller R.-W."/>
            <person name="Bruemmer F."/>
            <person name="Labrenz M."/>
            <person name="Spormann A.M."/>
            <person name="Op den Camp H."/>
            <person name="Overmann J."/>
            <person name="Amann R."/>
            <person name="Jetten M.S.M."/>
            <person name="Mascher T."/>
            <person name="Medema M.H."/>
            <person name="Devos D.P."/>
            <person name="Kaster A.-K."/>
            <person name="Ovreas L."/>
            <person name="Rohde M."/>
            <person name="Galperin M.Y."/>
            <person name="Jogler C."/>
        </authorList>
    </citation>
    <scope>NUCLEOTIDE SEQUENCE [LARGE SCALE GENOMIC DNA]</scope>
    <source>
        <strain evidence="2 3">Pan153</strain>
    </source>
</reference>
<evidence type="ECO:0000256" key="1">
    <source>
        <dbReference type="SAM" id="Phobius"/>
    </source>
</evidence>
<dbReference type="AlphaFoldDB" id="A0A518FIT5"/>
<evidence type="ECO:0000313" key="2">
    <source>
        <dbReference type="EMBL" id="QDV16258.1"/>
    </source>
</evidence>